<dbReference type="InterPro" id="IPR011006">
    <property type="entry name" value="CheY-like_superfamily"/>
</dbReference>
<dbReference type="InterPro" id="IPR006674">
    <property type="entry name" value="HD_domain"/>
</dbReference>
<dbReference type="InterPro" id="IPR001789">
    <property type="entry name" value="Sig_transdc_resp-reg_receiver"/>
</dbReference>
<dbReference type="RefSeq" id="WP_353066980.1">
    <property type="nucleotide sequence ID" value="NZ_CP132942.1"/>
</dbReference>
<dbReference type="InterPro" id="IPR006675">
    <property type="entry name" value="HDIG_dom"/>
</dbReference>
<reference evidence="5" key="1">
    <citation type="submission" date="2023-08" db="EMBL/GenBank/DDBJ databases">
        <authorList>
            <person name="Messyasz A."/>
            <person name="Mannisto M.K."/>
            <person name="Kerkhof L.J."/>
            <person name="Haggblom M."/>
        </authorList>
    </citation>
    <scope>NUCLEOTIDE SEQUENCE</scope>
    <source>
        <strain evidence="5">X5P6</strain>
    </source>
</reference>
<evidence type="ECO:0000313" key="5">
    <source>
        <dbReference type="EMBL" id="XCB35178.1"/>
    </source>
</evidence>
<dbReference type="InterPro" id="IPR003607">
    <property type="entry name" value="HD/PDEase_dom"/>
</dbReference>
<feature type="domain" description="HD" evidence="3">
    <location>
        <begin position="193"/>
        <end position="315"/>
    </location>
</feature>
<dbReference type="PROSITE" id="PS51831">
    <property type="entry name" value="HD"/>
    <property type="match status" value="1"/>
</dbReference>
<dbReference type="PROSITE" id="PS51832">
    <property type="entry name" value="HD_GYP"/>
    <property type="match status" value="1"/>
</dbReference>
<evidence type="ECO:0000256" key="1">
    <source>
        <dbReference type="PROSITE-ProRule" id="PRU00169"/>
    </source>
</evidence>
<dbReference type="PROSITE" id="PS50110">
    <property type="entry name" value="RESPONSE_REGULATORY"/>
    <property type="match status" value="1"/>
</dbReference>
<dbReference type="Gene3D" id="3.40.50.2300">
    <property type="match status" value="1"/>
</dbReference>
<protein>
    <submittedName>
        <fullName evidence="5">Response regulator</fullName>
    </submittedName>
</protein>
<dbReference type="Gene3D" id="1.10.3210.10">
    <property type="entry name" value="Hypothetical protein af1432"/>
    <property type="match status" value="1"/>
</dbReference>
<proteinExistence type="predicted"/>
<dbReference type="PANTHER" id="PTHR45228">
    <property type="entry name" value="CYCLIC DI-GMP PHOSPHODIESTERASE TM_0186-RELATED"/>
    <property type="match status" value="1"/>
</dbReference>
<dbReference type="GO" id="GO:0000160">
    <property type="term" value="P:phosphorelay signal transduction system"/>
    <property type="evidence" value="ECO:0007669"/>
    <property type="project" value="InterPro"/>
</dbReference>
<feature type="domain" description="HD-GYP" evidence="4">
    <location>
        <begin position="171"/>
        <end position="366"/>
    </location>
</feature>
<dbReference type="PANTHER" id="PTHR45228:SF5">
    <property type="entry name" value="CYCLIC DI-GMP PHOSPHODIESTERASE VC_1348-RELATED"/>
    <property type="match status" value="1"/>
</dbReference>
<dbReference type="InterPro" id="IPR052020">
    <property type="entry name" value="Cyclic_di-GMP/3'3'-cGAMP_PDE"/>
</dbReference>
<dbReference type="CDD" id="cd00156">
    <property type="entry name" value="REC"/>
    <property type="match status" value="1"/>
</dbReference>
<reference evidence="5" key="2">
    <citation type="journal article" date="2024" name="Environ. Microbiol.">
        <title>Genome analysis and description of Tunturibacter gen. nov. expands the diversity of Terriglobia in tundra soils.</title>
        <authorList>
            <person name="Messyasz A."/>
            <person name="Mannisto M.K."/>
            <person name="Kerkhof L.J."/>
            <person name="Haggblom M.M."/>
        </authorList>
    </citation>
    <scope>NUCLEOTIDE SEQUENCE</scope>
    <source>
        <strain evidence="5">X5P6</strain>
    </source>
</reference>
<keyword evidence="1" id="KW-0597">Phosphoprotein</keyword>
<dbReference type="SMART" id="SM00448">
    <property type="entry name" value="REC"/>
    <property type="match status" value="1"/>
</dbReference>
<evidence type="ECO:0000259" key="3">
    <source>
        <dbReference type="PROSITE" id="PS51831"/>
    </source>
</evidence>
<dbReference type="EMBL" id="CP132942">
    <property type="protein sequence ID" value="XCB35178.1"/>
    <property type="molecule type" value="Genomic_DNA"/>
</dbReference>
<dbReference type="AlphaFoldDB" id="A0AAU7ZWF4"/>
<name>A0AAU7ZWF4_9BACT</name>
<dbReference type="SMART" id="SM00471">
    <property type="entry name" value="HDc"/>
    <property type="match status" value="1"/>
</dbReference>
<sequence>MAFSQLHHTVTPRKYLFMPQERILIVDDEEPVRAVAAALLTSSGYTVNTAASAEDALTRLQQDPDYDLVLSDIMMPGTDGLTFLDHLCTDHPGIPVVMFSAINDIYVVTSAFRRGAIDYLLKPFERTELESVVLRAIEHGRLRKQNSTYRHNLEAIVNTRTGRLRSTMLDLERSYDITLEAMGDALDLRDQETEGHSRRVTAYTNALAQAMGLNSEELRVIARGAFLHDIGKIATPDAILLKPGRLTPEEMAIMKEHCERGYEMVRKISFLRDAAEIVYAHQEQFDGKGYPRGLRGEEIPLGARIFAIADTLDAMTSDRPYRKGTSFAKARDEITHCSGTQFDPQIVEVFLSIPPETWSDLRAATETQTAAPSPFRSN</sequence>
<dbReference type="CDD" id="cd00077">
    <property type="entry name" value="HDc"/>
    <property type="match status" value="1"/>
</dbReference>
<dbReference type="NCBIfam" id="TIGR00277">
    <property type="entry name" value="HDIG"/>
    <property type="match status" value="1"/>
</dbReference>
<dbReference type="Pfam" id="PF00072">
    <property type="entry name" value="Response_reg"/>
    <property type="match status" value="1"/>
</dbReference>
<accession>A0AAU7ZWF4</accession>
<dbReference type="SUPFAM" id="SSF109604">
    <property type="entry name" value="HD-domain/PDEase-like"/>
    <property type="match status" value="1"/>
</dbReference>
<evidence type="ECO:0000259" key="4">
    <source>
        <dbReference type="PROSITE" id="PS51832"/>
    </source>
</evidence>
<dbReference type="Pfam" id="PF13487">
    <property type="entry name" value="HD_5"/>
    <property type="match status" value="1"/>
</dbReference>
<gene>
    <name evidence="5" type="ORF">RBB77_09865</name>
</gene>
<feature type="modified residue" description="4-aspartylphosphate" evidence="1">
    <location>
        <position position="72"/>
    </location>
</feature>
<dbReference type="KEGG" id="tpsc:RBB77_09865"/>
<organism evidence="5">
    <name type="scientific">Tunturiibacter psychrotolerans</name>
    <dbReference type="NCBI Taxonomy" id="3069686"/>
    <lineage>
        <taxon>Bacteria</taxon>
        <taxon>Pseudomonadati</taxon>
        <taxon>Acidobacteriota</taxon>
        <taxon>Terriglobia</taxon>
        <taxon>Terriglobales</taxon>
        <taxon>Acidobacteriaceae</taxon>
        <taxon>Tunturiibacter</taxon>
    </lineage>
</organism>
<dbReference type="InterPro" id="IPR037522">
    <property type="entry name" value="HD_GYP_dom"/>
</dbReference>
<feature type="domain" description="Response regulatory" evidence="2">
    <location>
        <begin position="22"/>
        <end position="137"/>
    </location>
</feature>
<dbReference type="SUPFAM" id="SSF52172">
    <property type="entry name" value="CheY-like"/>
    <property type="match status" value="1"/>
</dbReference>
<evidence type="ECO:0000259" key="2">
    <source>
        <dbReference type="PROSITE" id="PS50110"/>
    </source>
</evidence>